<evidence type="ECO:0000313" key="2">
    <source>
        <dbReference type="Proteomes" id="UP000519158"/>
    </source>
</evidence>
<comment type="caution">
    <text evidence="1">The sequence shown here is derived from an EMBL/GenBank/DDBJ whole genome shotgun (WGS) entry which is preliminary data.</text>
</comment>
<proteinExistence type="predicted"/>
<reference evidence="1 2" key="1">
    <citation type="submission" date="2019-09" db="EMBL/GenBank/DDBJ databases">
        <title>Draft genome sequencing and comparative genomics of hatchery-associated Vibrios.</title>
        <authorList>
            <person name="Kehlet-Delgado H."/>
            <person name="Mueller R.S."/>
        </authorList>
    </citation>
    <scope>NUCLEOTIDE SEQUENCE [LARGE SCALE GENOMIC DNA]</scope>
    <source>
        <strain evidence="1 2">99-70-13A3</strain>
    </source>
</reference>
<evidence type="ECO:0000313" key="1">
    <source>
        <dbReference type="EMBL" id="NOJ15768.1"/>
    </source>
</evidence>
<dbReference type="EMBL" id="VTXL01000033">
    <property type="protein sequence ID" value="NOJ15768.1"/>
    <property type="molecule type" value="Genomic_DNA"/>
</dbReference>
<dbReference type="AlphaFoldDB" id="A0A7Y4G1F8"/>
<accession>A0A7Y4G1F8</accession>
<organism evidence="1 2">
    <name type="scientific">Vibrio splendidus</name>
    <dbReference type="NCBI Taxonomy" id="29497"/>
    <lineage>
        <taxon>Bacteria</taxon>
        <taxon>Pseudomonadati</taxon>
        <taxon>Pseudomonadota</taxon>
        <taxon>Gammaproteobacteria</taxon>
        <taxon>Vibrionales</taxon>
        <taxon>Vibrionaceae</taxon>
        <taxon>Vibrio</taxon>
    </lineage>
</organism>
<dbReference type="Proteomes" id="UP000519158">
    <property type="component" value="Unassembled WGS sequence"/>
</dbReference>
<protein>
    <submittedName>
        <fullName evidence="1">Uncharacterized protein</fullName>
    </submittedName>
</protein>
<dbReference type="RefSeq" id="WP_016785613.1">
    <property type="nucleotide sequence ID" value="NZ_CAWPOP010000027.1"/>
</dbReference>
<name>A0A7Y4G1F8_VIBSP</name>
<gene>
    <name evidence="1" type="ORF">F0234_23765</name>
</gene>
<sequence length="65" mass="7178">MNYDANEHLQCADIKAQQLTAVATVAGEAAEHINQPTLALCFQVIERLGRECQKHLTQAENANNE</sequence>